<protein>
    <submittedName>
        <fullName evidence="1">Uncharacterized protein</fullName>
    </submittedName>
</protein>
<organism evidence="1">
    <name type="scientific">Arion vulgaris</name>
    <dbReference type="NCBI Taxonomy" id="1028688"/>
    <lineage>
        <taxon>Eukaryota</taxon>
        <taxon>Metazoa</taxon>
        <taxon>Spiralia</taxon>
        <taxon>Lophotrochozoa</taxon>
        <taxon>Mollusca</taxon>
        <taxon>Gastropoda</taxon>
        <taxon>Heterobranchia</taxon>
        <taxon>Euthyneura</taxon>
        <taxon>Panpulmonata</taxon>
        <taxon>Eupulmonata</taxon>
        <taxon>Stylommatophora</taxon>
        <taxon>Helicina</taxon>
        <taxon>Arionoidea</taxon>
        <taxon>Arionidae</taxon>
        <taxon>Arion</taxon>
    </lineage>
</organism>
<feature type="non-terminal residue" evidence="1">
    <location>
        <position position="1"/>
    </location>
</feature>
<name>A0A0B6XSZ0_9EUPU</name>
<feature type="non-terminal residue" evidence="1">
    <location>
        <position position="68"/>
    </location>
</feature>
<dbReference type="EMBL" id="HACG01000078">
    <property type="protein sequence ID" value="CEK46943.1"/>
    <property type="molecule type" value="Transcribed_RNA"/>
</dbReference>
<gene>
    <name evidence="1" type="primary">ORF183</name>
</gene>
<evidence type="ECO:0000313" key="1">
    <source>
        <dbReference type="EMBL" id="CEK46943.1"/>
    </source>
</evidence>
<proteinExistence type="predicted"/>
<reference evidence="1" key="1">
    <citation type="submission" date="2014-12" db="EMBL/GenBank/DDBJ databases">
        <title>Insight into the proteome of Arion vulgaris.</title>
        <authorList>
            <person name="Aradska J."/>
            <person name="Bulat T."/>
            <person name="Smidak R."/>
            <person name="Sarate P."/>
            <person name="Gangsoo J."/>
            <person name="Sialana F."/>
            <person name="Bilban M."/>
            <person name="Lubec G."/>
        </authorList>
    </citation>
    <scope>NUCLEOTIDE SEQUENCE</scope>
    <source>
        <tissue evidence="1">Skin</tissue>
    </source>
</reference>
<sequence length="68" mass="7424">EGEAILLIGKEQMCVCFLSPTEANTTAANNTSIINSTDEARTYNKNTISKNNVNEATNVEQTMEQLSN</sequence>
<dbReference type="AlphaFoldDB" id="A0A0B6XSZ0"/>
<accession>A0A0B6XSZ0</accession>